<dbReference type="Gene3D" id="3.90.1340.10">
    <property type="entry name" value="Phage tail collar domain"/>
    <property type="match status" value="1"/>
</dbReference>
<dbReference type="InterPro" id="IPR011083">
    <property type="entry name" value="Phage_tail_collar_dom"/>
</dbReference>
<dbReference type="OrthoDB" id="9810174at2"/>
<dbReference type="Proteomes" id="UP000037931">
    <property type="component" value="Unassembled WGS sequence"/>
</dbReference>
<dbReference type="Pfam" id="PF07484">
    <property type="entry name" value="Collar"/>
    <property type="match status" value="1"/>
</dbReference>
<dbReference type="AlphaFoldDB" id="A0A0N0VK98"/>
<proteinExistence type="predicted"/>
<organism evidence="2 3">
    <name type="scientific">Pseudomonas asplenii</name>
    <dbReference type="NCBI Taxonomy" id="53407"/>
    <lineage>
        <taxon>Bacteria</taxon>
        <taxon>Pseudomonadati</taxon>
        <taxon>Pseudomonadota</taxon>
        <taxon>Gammaproteobacteria</taxon>
        <taxon>Pseudomonadales</taxon>
        <taxon>Pseudomonadaceae</taxon>
        <taxon>Pseudomonas</taxon>
    </lineage>
</organism>
<reference evidence="2 3" key="1">
    <citation type="journal article" date="2015" name="PLoS ONE">
        <title>Rice-Infecting Pseudomonas Genomes Are Highly Accessorized and Harbor Multiple Putative Virulence Mechanisms to Cause Sheath Brown Rot.</title>
        <authorList>
            <person name="Quibod I.L."/>
            <person name="Grande G."/>
            <person name="Oreiro E.G."/>
            <person name="Borja F.N."/>
            <person name="Dossa G.S."/>
            <person name="Mauleon R."/>
            <person name="Cruz C.V."/>
            <person name="Oliva R."/>
        </authorList>
    </citation>
    <scope>NUCLEOTIDE SEQUENCE [LARGE SCALE GENOMIC DNA]</scope>
    <source>
        <strain evidence="2 3">IRRI 6609</strain>
    </source>
</reference>
<protein>
    <submittedName>
        <fullName evidence="2">Microcystin-dependent protein</fullName>
    </submittedName>
</protein>
<evidence type="ECO:0000313" key="3">
    <source>
        <dbReference type="Proteomes" id="UP000037931"/>
    </source>
</evidence>
<dbReference type="EMBL" id="JSYZ01000003">
    <property type="protein sequence ID" value="KPA92168.1"/>
    <property type="molecule type" value="Genomic_DNA"/>
</dbReference>
<sequence length="195" mass="19726">MEVFVGTIQMFGFNYAPRGWALCAGQLMNLSQQQVLFALIGTYYGGNGTTNFALPNLQSRLPVGQGTGPGLSSRTIGQSAGTENVTLLSTNVPAQQISTAGLTVTTTIGLASAPSNAVTAPTATNCYIGASAPSGPPSAGIFSDQLGTAVPLKGVGSTIGGTLNTVGGSIPINVINPYLAVNFSIALEGLYPSRN</sequence>
<dbReference type="InterPro" id="IPR037053">
    <property type="entry name" value="Phage_tail_collar_dom_sf"/>
</dbReference>
<accession>A0A0N0VK98</accession>
<dbReference type="SUPFAM" id="SSF88874">
    <property type="entry name" value="Receptor-binding domain of short tail fibre protein gp12"/>
    <property type="match status" value="1"/>
</dbReference>
<dbReference type="RefSeq" id="WP_054061960.1">
    <property type="nucleotide sequence ID" value="NZ_JSYZ01000003.1"/>
</dbReference>
<gene>
    <name evidence="2" type="ORF">PF66_00839</name>
</gene>
<feature type="domain" description="Phage tail collar" evidence="1">
    <location>
        <begin position="6"/>
        <end position="62"/>
    </location>
</feature>
<dbReference type="STRING" id="50340.PF66_00839"/>
<evidence type="ECO:0000313" key="2">
    <source>
        <dbReference type="EMBL" id="KPA92168.1"/>
    </source>
</evidence>
<dbReference type="PATRIC" id="fig|50340.43.peg.3728"/>
<keyword evidence="3" id="KW-1185">Reference proteome</keyword>
<evidence type="ECO:0000259" key="1">
    <source>
        <dbReference type="Pfam" id="PF07484"/>
    </source>
</evidence>
<name>A0A0N0VK98_9PSED</name>
<comment type="caution">
    <text evidence="2">The sequence shown here is derived from an EMBL/GenBank/DDBJ whole genome shotgun (WGS) entry which is preliminary data.</text>
</comment>